<dbReference type="EMBL" id="BAAAEJ010000001">
    <property type="protein sequence ID" value="GAA0377615.1"/>
    <property type="molecule type" value="Genomic_DNA"/>
</dbReference>
<dbReference type="Pfam" id="PF06693">
    <property type="entry name" value="DUF1190"/>
    <property type="match status" value="1"/>
</dbReference>
<evidence type="ECO:0000313" key="3">
    <source>
        <dbReference type="EMBL" id="GAA0377615.1"/>
    </source>
</evidence>
<evidence type="ECO:0008006" key="5">
    <source>
        <dbReference type="Google" id="ProtNLM"/>
    </source>
</evidence>
<evidence type="ECO:0000313" key="4">
    <source>
        <dbReference type="Proteomes" id="UP001500791"/>
    </source>
</evidence>
<feature type="compositionally biased region" description="Gly residues" evidence="1">
    <location>
        <begin position="197"/>
        <end position="207"/>
    </location>
</feature>
<dbReference type="RefSeq" id="WP_167178964.1">
    <property type="nucleotide sequence ID" value="NZ_BAAAEJ010000001.1"/>
</dbReference>
<feature type="chain" id="PRO_5046176193" description="DUF1190 domain-containing protein" evidence="2">
    <location>
        <begin position="34"/>
        <end position="207"/>
    </location>
</feature>
<sequence length="207" mass="21503">MSAQKTPLSMRRLKRSRVLHVSSLMATAGFTLAACGQPAPTAPSAPEGEWDAPTQVAYSSVEACVSSGEPATECQAAFDTAAKQAAENAPRFTSQEECEASWGAGQCQQGTNTNGGGSFFMPMLAGFMMARMMSGGQNAAAQPLYRECRTRNPDGSCRDGGLRTGAGAGYLGRSLNRAPEQADKASERRGSRAVSRGGFGGGRSYGG</sequence>
<dbReference type="PROSITE" id="PS51257">
    <property type="entry name" value="PROKAR_LIPOPROTEIN"/>
    <property type="match status" value="1"/>
</dbReference>
<feature type="signal peptide" evidence="2">
    <location>
        <begin position="1"/>
        <end position="33"/>
    </location>
</feature>
<feature type="compositionally biased region" description="Basic and acidic residues" evidence="1">
    <location>
        <begin position="151"/>
        <end position="161"/>
    </location>
</feature>
<proteinExistence type="predicted"/>
<keyword evidence="4" id="KW-1185">Reference proteome</keyword>
<comment type="caution">
    <text evidence="3">The sequence shown here is derived from an EMBL/GenBank/DDBJ whole genome shotgun (WGS) entry which is preliminary data.</text>
</comment>
<accession>A0ABN0Y0U4</accession>
<evidence type="ECO:0000256" key="1">
    <source>
        <dbReference type="SAM" id="MobiDB-lite"/>
    </source>
</evidence>
<name>A0ABN0Y0U4_9CAUL</name>
<dbReference type="Proteomes" id="UP001500791">
    <property type="component" value="Unassembled WGS sequence"/>
</dbReference>
<dbReference type="InterPro" id="IPR009576">
    <property type="entry name" value="Biofilm_formation_YgiB"/>
</dbReference>
<evidence type="ECO:0000256" key="2">
    <source>
        <dbReference type="SAM" id="SignalP"/>
    </source>
</evidence>
<feature type="compositionally biased region" description="Basic and acidic residues" evidence="1">
    <location>
        <begin position="180"/>
        <end position="190"/>
    </location>
</feature>
<organism evidence="3 4">
    <name type="scientific">Brevundimonas terrae</name>
    <dbReference type="NCBI Taxonomy" id="363631"/>
    <lineage>
        <taxon>Bacteria</taxon>
        <taxon>Pseudomonadati</taxon>
        <taxon>Pseudomonadota</taxon>
        <taxon>Alphaproteobacteria</taxon>
        <taxon>Caulobacterales</taxon>
        <taxon>Caulobacteraceae</taxon>
        <taxon>Brevundimonas</taxon>
    </lineage>
</organism>
<gene>
    <name evidence="3" type="ORF">GCM10009093_00930</name>
</gene>
<feature type="region of interest" description="Disordered" evidence="1">
    <location>
        <begin position="151"/>
        <end position="207"/>
    </location>
</feature>
<protein>
    <recommendedName>
        <fullName evidence="5">DUF1190 domain-containing protein</fullName>
    </recommendedName>
</protein>
<reference evidence="3 4" key="1">
    <citation type="journal article" date="2019" name="Int. J. Syst. Evol. Microbiol.">
        <title>The Global Catalogue of Microorganisms (GCM) 10K type strain sequencing project: providing services to taxonomists for standard genome sequencing and annotation.</title>
        <authorList>
            <consortium name="The Broad Institute Genomics Platform"/>
            <consortium name="The Broad Institute Genome Sequencing Center for Infectious Disease"/>
            <person name="Wu L."/>
            <person name="Ma J."/>
        </authorList>
    </citation>
    <scope>NUCLEOTIDE SEQUENCE [LARGE SCALE GENOMIC DNA]</scope>
    <source>
        <strain evidence="3 4">JCM 13476</strain>
    </source>
</reference>
<keyword evidence="2" id="KW-0732">Signal</keyword>